<keyword evidence="2" id="KW-0677">Repeat</keyword>
<dbReference type="InterPro" id="IPR050349">
    <property type="entry name" value="WD_LIS1/nudF_dynein_reg"/>
</dbReference>
<feature type="domain" description="NACHT" evidence="5">
    <location>
        <begin position="100"/>
        <end position="243"/>
    </location>
</feature>
<feature type="region of interest" description="Disordered" evidence="4">
    <location>
        <begin position="1"/>
        <end position="32"/>
    </location>
</feature>
<protein>
    <submittedName>
        <fullName evidence="6">Vegetative incompatibility protein HET-E-1</fullName>
    </submittedName>
</protein>
<dbReference type="InterPro" id="IPR020472">
    <property type="entry name" value="WD40_PAC1"/>
</dbReference>
<dbReference type="InterPro" id="IPR056884">
    <property type="entry name" value="NPHP3-like_N"/>
</dbReference>
<dbReference type="InterPro" id="IPR007111">
    <property type="entry name" value="NACHT_NTPase"/>
</dbReference>
<dbReference type="InterPro" id="IPR015943">
    <property type="entry name" value="WD40/YVTN_repeat-like_dom_sf"/>
</dbReference>
<keyword evidence="7" id="KW-1185">Reference proteome</keyword>
<evidence type="ECO:0000256" key="1">
    <source>
        <dbReference type="ARBA" id="ARBA00022574"/>
    </source>
</evidence>
<feature type="repeat" description="WD" evidence="3">
    <location>
        <begin position="616"/>
        <end position="657"/>
    </location>
</feature>
<evidence type="ECO:0000313" key="7">
    <source>
        <dbReference type="Proteomes" id="UP001243330"/>
    </source>
</evidence>
<dbReference type="InterPro" id="IPR001680">
    <property type="entry name" value="WD40_rpt"/>
</dbReference>
<evidence type="ECO:0000256" key="3">
    <source>
        <dbReference type="PROSITE-ProRule" id="PRU00221"/>
    </source>
</evidence>
<dbReference type="InterPro" id="IPR019775">
    <property type="entry name" value="WD40_repeat_CS"/>
</dbReference>
<organism evidence="6 7">
    <name type="scientific">Colletotrichum chrysophilum</name>
    <dbReference type="NCBI Taxonomy" id="1836956"/>
    <lineage>
        <taxon>Eukaryota</taxon>
        <taxon>Fungi</taxon>
        <taxon>Dikarya</taxon>
        <taxon>Ascomycota</taxon>
        <taxon>Pezizomycotina</taxon>
        <taxon>Sordariomycetes</taxon>
        <taxon>Hypocreomycetidae</taxon>
        <taxon>Glomerellales</taxon>
        <taxon>Glomerellaceae</taxon>
        <taxon>Colletotrichum</taxon>
        <taxon>Colletotrichum gloeosporioides species complex</taxon>
    </lineage>
</organism>
<feature type="repeat" description="WD" evidence="3">
    <location>
        <begin position="861"/>
        <end position="894"/>
    </location>
</feature>
<feature type="repeat" description="WD" evidence="3">
    <location>
        <begin position="740"/>
        <end position="770"/>
    </location>
</feature>
<evidence type="ECO:0000259" key="5">
    <source>
        <dbReference type="PROSITE" id="PS50837"/>
    </source>
</evidence>
<dbReference type="Pfam" id="PF00400">
    <property type="entry name" value="WD40"/>
    <property type="match status" value="5"/>
</dbReference>
<dbReference type="PROSITE" id="PS00678">
    <property type="entry name" value="WD_REPEATS_1"/>
    <property type="match status" value="3"/>
</dbReference>
<evidence type="ECO:0000313" key="6">
    <source>
        <dbReference type="EMBL" id="KAK1847772.1"/>
    </source>
</evidence>
<evidence type="ECO:0000256" key="2">
    <source>
        <dbReference type="ARBA" id="ARBA00022737"/>
    </source>
</evidence>
<dbReference type="PROSITE" id="PS50082">
    <property type="entry name" value="WD_REPEATS_2"/>
    <property type="match status" value="4"/>
</dbReference>
<dbReference type="InterPro" id="IPR036322">
    <property type="entry name" value="WD40_repeat_dom_sf"/>
</dbReference>
<dbReference type="PANTHER" id="PTHR44129">
    <property type="entry name" value="WD REPEAT-CONTAINING PROTEIN POP1"/>
    <property type="match status" value="1"/>
</dbReference>
<dbReference type="CDD" id="cd00200">
    <property type="entry name" value="WD40"/>
    <property type="match status" value="1"/>
</dbReference>
<dbReference type="SUPFAM" id="SSF52540">
    <property type="entry name" value="P-loop containing nucleoside triphosphate hydrolases"/>
    <property type="match status" value="1"/>
</dbReference>
<feature type="compositionally biased region" description="Polar residues" evidence="4">
    <location>
        <begin position="7"/>
        <end position="22"/>
    </location>
</feature>
<dbReference type="Proteomes" id="UP001243330">
    <property type="component" value="Unassembled WGS sequence"/>
</dbReference>
<feature type="repeat" description="WD" evidence="3">
    <location>
        <begin position="699"/>
        <end position="739"/>
    </location>
</feature>
<dbReference type="AlphaFoldDB" id="A0AAD9EHM0"/>
<dbReference type="EMBL" id="JAQOWY010000192">
    <property type="protein sequence ID" value="KAK1847772.1"/>
    <property type="molecule type" value="Genomic_DNA"/>
</dbReference>
<sequence>MQHKGAEQTQGRIGNSGSGAQHNNLGSGNQYNNSGYGTQYNANKINFFNAEKRNFLADIRVTDPRDDKKRIERTKGNLLKESYSWILEHDDFSKWRQDKSLLWIKGGPGKGKTMLLCGVIDELRGMGYESISFFFCQATDARLNNATSVLRGLLYLIASQNSTLLELLQGQYDATQAGKQLFEDANSWDVLCEMLLSAVRHESMHDIVLIIDALDECISGLDQLVRFIISLTAHVKVIASSRPELRINRGLAVAFEDIKVYLSLELNEKVISTAVKRYIHHKVSLLANSKGYDDETKIIVETYLVDNANDTFLWVALVCEQLADTLIAERHTQQTLQQFPPGLDTLYERILGRILTLPDAETCGQILAVMSIVYRPLSLPELASVLGYNGIHLRDIVEECGSLMTVREDTVYFIHQSAKDFLVRQASSIMPSGTSAQHNLVLSNLLHAMSYTLQRNIYNLDKHGIPLEDICVPNPDPLASVRYACVFWADHFMEGNAGQRQFEQVYAFITRHYLHWLEALGLLRAISEGIASMSRMQQIMETSTEPLESKRLVRDAVRFVRYYRIPIEIDPMQVYLSALVFSPKNSVIRGLFRTQEPTWPVKPVVDEDWSSCLQTLEEHQSRVTSVAFSAHHSILASASEDGTVKLWNTTTGHCVVTLDTDGPMFSVALSTDGITLAAASCSGVELWNTTNGCRLRKLVTEHTYEPISVAFSSDGVTLATGADKNVQLWNLDNGECTRTVTGHFRTVSSVAFSGDGSLFASGSHDKAVILRRTGTWTTIKKIWHDSEVRSVALSQDGNHVASASLLEVQVYNRAKDQIFYAWIEKMSIVAISRDGTQLAMCSGHSGVQIWDTASNRSKRILPGHNEPVTSVSFSEDGSLLASASIDGSIKLWDLTIDQPRGSAGHAASQQTHSRFLSAIMGALSVKMANPQESRGRTRQRPPPSYLQQYLPRNSQNPSWLRHQISSINIECQSNSSTSPAAAVVFCPFHATGYASGIRRLDDVYKSSTTRNISGINRQQF</sequence>
<dbReference type="PROSITE" id="PS50837">
    <property type="entry name" value="NACHT"/>
    <property type="match status" value="1"/>
</dbReference>
<reference evidence="6" key="1">
    <citation type="submission" date="2023-01" db="EMBL/GenBank/DDBJ databases">
        <title>Colletotrichum chrysophilum M932 genome sequence.</title>
        <authorList>
            <person name="Baroncelli R."/>
        </authorList>
    </citation>
    <scope>NUCLEOTIDE SEQUENCE</scope>
    <source>
        <strain evidence="6">M932</strain>
    </source>
</reference>
<dbReference type="PRINTS" id="PR00320">
    <property type="entry name" value="GPROTEINBRPT"/>
</dbReference>
<evidence type="ECO:0000256" key="4">
    <source>
        <dbReference type="SAM" id="MobiDB-lite"/>
    </source>
</evidence>
<dbReference type="Gene3D" id="3.40.50.300">
    <property type="entry name" value="P-loop containing nucleotide triphosphate hydrolases"/>
    <property type="match status" value="1"/>
</dbReference>
<feature type="region of interest" description="Disordered" evidence="4">
    <location>
        <begin position="929"/>
        <end position="951"/>
    </location>
</feature>
<proteinExistence type="predicted"/>
<feature type="compositionally biased region" description="Low complexity" evidence="4">
    <location>
        <begin position="23"/>
        <end position="32"/>
    </location>
</feature>
<dbReference type="Gene3D" id="2.130.10.10">
    <property type="entry name" value="YVTN repeat-like/Quinoprotein amine dehydrogenase"/>
    <property type="match status" value="3"/>
</dbReference>
<comment type="caution">
    <text evidence="6">The sequence shown here is derived from an EMBL/GenBank/DDBJ whole genome shotgun (WGS) entry which is preliminary data.</text>
</comment>
<keyword evidence="1 3" id="KW-0853">WD repeat</keyword>
<dbReference type="InterPro" id="IPR027417">
    <property type="entry name" value="P-loop_NTPase"/>
</dbReference>
<dbReference type="PROSITE" id="PS50294">
    <property type="entry name" value="WD_REPEATS_REGION"/>
    <property type="match status" value="2"/>
</dbReference>
<dbReference type="SMART" id="SM00320">
    <property type="entry name" value="WD40"/>
    <property type="match status" value="7"/>
</dbReference>
<accession>A0AAD9EHM0</accession>
<dbReference type="Pfam" id="PF24883">
    <property type="entry name" value="NPHP3_N"/>
    <property type="match status" value="1"/>
</dbReference>
<gene>
    <name evidence="6" type="ORF">CCHR01_09614</name>
</gene>
<name>A0AAD9EHM0_9PEZI</name>
<dbReference type="SUPFAM" id="SSF50978">
    <property type="entry name" value="WD40 repeat-like"/>
    <property type="match status" value="1"/>
</dbReference>